<proteinExistence type="inferred from homology"/>
<dbReference type="Pfam" id="PF00075">
    <property type="entry name" value="RNase_H"/>
    <property type="match status" value="1"/>
</dbReference>
<dbReference type="EC" id="3.1.26.4" evidence="4"/>
<protein>
    <recommendedName>
        <fullName evidence="4">ribonuclease H</fullName>
        <ecNumber evidence="4">3.1.26.4</ecNumber>
    </recommendedName>
</protein>
<comment type="cofactor">
    <cofactor evidence="2">
        <name>Mg(2+)</name>
        <dbReference type="ChEBI" id="CHEBI:18420"/>
    </cofactor>
</comment>
<dbReference type="Gene3D" id="3.30.420.10">
    <property type="entry name" value="Ribonuclease H-like superfamily/Ribonuclease H"/>
    <property type="match status" value="1"/>
</dbReference>
<dbReference type="AlphaFoldDB" id="A0A134A9P9"/>
<comment type="catalytic activity">
    <reaction evidence="1">
        <text>Endonucleolytic cleavage to 5'-phosphomonoester.</text>
        <dbReference type="EC" id="3.1.26.4"/>
    </reaction>
</comment>
<dbReference type="InterPro" id="IPR050092">
    <property type="entry name" value="RNase_H"/>
</dbReference>
<sequence>MMTKFYAVRKGKKTGIFSTWDECKEQVTGYKGAIYKSFKTLEEAEEFVKGNEEKIENVEAVDGVYAYIDGSFDRVNGIYGSGVVIVDGNESYEYKHAGNREDYAQLHNVAGELEAAKYVMWYAVDRKIKEITLFYDYQGIESWATGDWQANLPYTQDYVKFYNKVKSVVKVNFVKVKAHTGVELNEVVDKLAKDAIAEFKKEK</sequence>
<dbReference type="STRING" id="1379.HMPREF3186_00009"/>
<evidence type="ECO:0000256" key="9">
    <source>
        <dbReference type="ARBA" id="ARBA00022842"/>
    </source>
</evidence>
<dbReference type="Pfam" id="PF01693">
    <property type="entry name" value="Cauli_VI"/>
    <property type="match status" value="1"/>
</dbReference>
<evidence type="ECO:0000256" key="2">
    <source>
        <dbReference type="ARBA" id="ARBA00001946"/>
    </source>
</evidence>
<comment type="similarity">
    <text evidence="3">Belongs to the RNase H family.</text>
</comment>
<evidence type="ECO:0000256" key="5">
    <source>
        <dbReference type="ARBA" id="ARBA00022722"/>
    </source>
</evidence>
<evidence type="ECO:0000256" key="4">
    <source>
        <dbReference type="ARBA" id="ARBA00012180"/>
    </source>
</evidence>
<keyword evidence="7" id="KW-0255">Endonuclease</keyword>
<reference evidence="12" key="1">
    <citation type="submission" date="2016-01" db="EMBL/GenBank/DDBJ databases">
        <authorList>
            <person name="Mitreva M."/>
            <person name="Pepin K.H."/>
            <person name="Mihindukulasuriya K.A."/>
            <person name="Fulton R."/>
            <person name="Fronick C."/>
            <person name="O'Laughlin M."/>
            <person name="Miner T."/>
            <person name="Herter B."/>
            <person name="Rosa B.A."/>
            <person name="Cordes M."/>
            <person name="Tomlinson C."/>
            <person name="Wollam A."/>
            <person name="Palsikar V.B."/>
            <person name="Mardis E.R."/>
            <person name="Wilson R.K."/>
        </authorList>
    </citation>
    <scope>NUCLEOTIDE SEQUENCE [LARGE SCALE GENOMIC DNA]</scope>
    <source>
        <strain evidence="12">DNF01167</strain>
    </source>
</reference>
<dbReference type="Proteomes" id="UP000070355">
    <property type="component" value="Unassembled WGS sequence"/>
</dbReference>
<evidence type="ECO:0000313" key="12">
    <source>
        <dbReference type="Proteomes" id="UP000070355"/>
    </source>
</evidence>
<evidence type="ECO:0000259" key="10">
    <source>
        <dbReference type="PROSITE" id="PS50879"/>
    </source>
</evidence>
<dbReference type="Gene3D" id="3.40.970.10">
    <property type="entry name" value="Ribonuclease H1, N-terminal domain"/>
    <property type="match status" value="1"/>
</dbReference>
<feature type="domain" description="RNase H type-1" evidence="10">
    <location>
        <begin position="60"/>
        <end position="197"/>
    </location>
</feature>
<dbReference type="CDD" id="cd09277">
    <property type="entry name" value="RNase_HI_bacteria_like"/>
    <property type="match status" value="1"/>
</dbReference>
<dbReference type="PANTHER" id="PTHR10642:SF26">
    <property type="entry name" value="RIBONUCLEASE H1"/>
    <property type="match status" value="1"/>
</dbReference>
<dbReference type="InterPro" id="IPR011320">
    <property type="entry name" value="RNase_H1_N"/>
</dbReference>
<gene>
    <name evidence="11" type="ORF">HMPREF3186_00009</name>
</gene>
<organism evidence="11 12">
    <name type="scientific">Gemella haemolysans</name>
    <dbReference type="NCBI Taxonomy" id="1379"/>
    <lineage>
        <taxon>Bacteria</taxon>
        <taxon>Bacillati</taxon>
        <taxon>Bacillota</taxon>
        <taxon>Bacilli</taxon>
        <taxon>Bacillales</taxon>
        <taxon>Gemellaceae</taxon>
        <taxon>Gemella</taxon>
    </lineage>
</organism>
<evidence type="ECO:0000256" key="6">
    <source>
        <dbReference type="ARBA" id="ARBA00022723"/>
    </source>
</evidence>
<evidence type="ECO:0000256" key="7">
    <source>
        <dbReference type="ARBA" id="ARBA00022759"/>
    </source>
</evidence>
<dbReference type="PROSITE" id="PS50879">
    <property type="entry name" value="RNASE_H_1"/>
    <property type="match status" value="1"/>
</dbReference>
<dbReference type="InterPro" id="IPR037056">
    <property type="entry name" value="RNase_H1_N_sf"/>
</dbReference>
<keyword evidence="5" id="KW-0540">Nuclease</keyword>
<keyword evidence="8" id="KW-0378">Hydrolase</keyword>
<accession>A0A134A9P9</accession>
<dbReference type="GO" id="GO:0046872">
    <property type="term" value="F:metal ion binding"/>
    <property type="evidence" value="ECO:0007669"/>
    <property type="project" value="UniProtKB-KW"/>
</dbReference>
<dbReference type="SUPFAM" id="SSF55658">
    <property type="entry name" value="L9 N-domain-like"/>
    <property type="match status" value="1"/>
</dbReference>
<dbReference type="InterPro" id="IPR009027">
    <property type="entry name" value="Ribosomal_bL9/RNase_H1_N"/>
</dbReference>
<dbReference type="InterPro" id="IPR002156">
    <property type="entry name" value="RNaseH_domain"/>
</dbReference>
<evidence type="ECO:0000313" key="11">
    <source>
        <dbReference type="EMBL" id="KXB64398.1"/>
    </source>
</evidence>
<dbReference type="SUPFAM" id="SSF53098">
    <property type="entry name" value="Ribonuclease H-like"/>
    <property type="match status" value="1"/>
</dbReference>
<name>A0A134A9P9_9BACL</name>
<dbReference type="FunFam" id="3.40.970.10:FF:000001">
    <property type="entry name" value="Ribonuclease H1"/>
    <property type="match status" value="1"/>
</dbReference>
<evidence type="ECO:0000256" key="8">
    <source>
        <dbReference type="ARBA" id="ARBA00022801"/>
    </source>
</evidence>
<dbReference type="PANTHER" id="PTHR10642">
    <property type="entry name" value="RIBONUCLEASE H1"/>
    <property type="match status" value="1"/>
</dbReference>
<keyword evidence="6" id="KW-0479">Metal-binding</keyword>
<keyword evidence="9" id="KW-0460">Magnesium</keyword>
<dbReference type="GO" id="GO:0003676">
    <property type="term" value="F:nucleic acid binding"/>
    <property type="evidence" value="ECO:0007669"/>
    <property type="project" value="InterPro"/>
</dbReference>
<comment type="caution">
    <text evidence="11">The sequence shown here is derived from an EMBL/GenBank/DDBJ whole genome shotgun (WGS) entry which is preliminary data.</text>
</comment>
<dbReference type="PATRIC" id="fig|1379.3.peg.9"/>
<dbReference type="GO" id="GO:0004523">
    <property type="term" value="F:RNA-DNA hybrid ribonuclease activity"/>
    <property type="evidence" value="ECO:0007669"/>
    <property type="project" value="UniProtKB-EC"/>
</dbReference>
<evidence type="ECO:0000256" key="3">
    <source>
        <dbReference type="ARBA" id="ARBA00005300"/>
    </source>
</evidence>
<dbReference type="InterPro" id="IPR036397">
    <property type="entry name" value="RNaseH_sf"/>
</dbReference>
<dbReference type="EMBL" id="LSDC01000003">
    <property type="protein sequence ID" value="KXB64398.1"/>
    <property type="molecule type" value="Genomic_DNA"/>
</dbReference>
<dbReference type="GO" id="GO:0043137">
    <property type="term" value="P:DNA replication, removal of RNA primer"/>
    <property type="evidence" value="ECO:0007669"/>
    <property type="project" value="TreeGrafter"/>
</dbReference>
<evidence type="ECO:0000256" key="1">
    <source>
        <dbReference type="ARBA" id="ARBA00000077"/>
    </source>
</evidence>
<dbReference type="InterPro" id="IPR012337">
    <property type="entry name" value="RNaseH-like_sf"/>
</dbReference>